<protein>
    <recommendedName>
        <fullName evidence="4 5">Large ribosomal subunit protein uL29</fullName>
    </recommendedName>
</protein>
<evidence type="ECO:0000256" key="2">
    <source>
        <dbReference type="ARBA" id="ARBA00022980"/>
    </source>
</evidence>
<accession>A0A1F6CZF7</accession>
<dbReference type="NCBIfam" id="TIGR00012">
    <property type="entry name" value="L29"/>
    <property type="match status" value="1"/>
</dbReference>
<dbReference type="Proteomes" id="UP000177659">
    <property type="component" value="Unassembled WGS sequence"/>
</dbReference>
<keyword evidence="3 5" id="KW-0687">Ribonucleoprotein</keyword>
<dbReference type="GO" id="GO:0006412">
    <property type="term" value="P:translation"/>
    <property type="evidence" value="ECO:0007669"/>
    <property type="project" value="UniProtKB-UniRule"/>
</dbReference>
<proteinExistence type="inferred from homology"/>
<dbReference type="EMBL" id="MFLC01000036">
    <property type="protein sequence ID" value="OGG54556.1"/>
    <property type="molecule type" value="Genomic_DNA"/>
</dbReference>
<dbReference type="GO" id="GO:0003735">
    <property type="term" value="F:structural constituent of ribosome"/>
    <property type="evidence" value="ECO:0007669"/>
    <property type="project" value="InterPro"/>
</dbReference>
<name>A0A1F6CZF7_9BACT</name>
<dbReference type="GO" id="GO:0005840">
    <property type="term" value="C:ribosome"/>
    <property type="evidence" value="ECO:0007669"/>
    <property type="project" value="UniProtKB-KW"/>
</dbReference>
<dbReference type="HAMAP" id="MF_00374">
    <property type="entry name" value="Ribosomal_uL29"/>
    <property type="match status" value="1"/>
</dbReference>
<reference evidence="6 7" key="1">
    <citation type="journal article" date="2016" name="Nat. Commun.">
        <title>Thousands of microbial genomes shed light on interconnected biogeochemical processes in an aquifer system.</title>
        <authorList>
            <person name="Anantharaman K."/>
            <person name="Brown C.T."/>
            <person name="Hug L.A."/>
            <person name="Sharon I."/>
            <person name="Castelle C.J."/>
            <person name="Probst A.J."/>
            <person name="Thomas B.C."/>
            <person name="Singh A."/>
            <person name="Wilkins M.J."/>
            <person name="Karaoz U."/>
            <person name="Brodie E.L."/>
            <person name="Williams K.H."/>
            <person name="Hubbard S.S."/>
            <person name="Banfield J.F."/>
        </authorList>
    </citation>
    <scope>NUCLEOTIDE SEQUENCE [LARGE SCALE GENOMIC DNA]</scope>
</reference>
<comment type="similarity">
    <text evidence="1 5">Belongs to the universal ribosomal protein uL29 family.</text>
</comment>
<dbReference type="AlphaFoldDB" id="A0A1F6CZF7"/>
<comment type="caution">
    <text evidence="6">The sequence shown here is derived from an EMBL/GenBank/DDBJ whole genome shotgun (WGS) entry which is preliminary data.</text>
</comment>
<evidence type="ECO:0000256" key="1">
    <source>
        <dbReference type="ARBA" id="ARBA00009254"/>
    </source>
</evidence>
<evidence type="ECO:0000256" key="3">
    <source>
        <dbReference type="ARBA" id="ARBA00023274"/>
    </source>
</evidence>
<gene>
    <name evidence="5" type="primary">rpmC</name>
    <name evidence="6" type="ORF">A3D62_01230</name>
</gene>
<dbReference type="InterPro" id="IPR036049">
    <property type="entry name" value="Ribosomal_uL29_sf"/>
</dbReference>
<evidence type="ECO:0000313" key="7">
    <source>
        <dbReference type="Proteomes" id="UP000177659"/>
    </source>
</evidence>
<dbReference type="SUPFAM" id="SSF46561">
    <property type="entry name" value="Ribosomal protein L29 (L29p)"/>
    <property type="match status" value="1"/>
</dbReference>
<organism evidence="6 7">
    <name type="scientific">Candidatus Kaiserbacteria bacterium RIFCSPHIGHO2_02_FULL_49_11</name>
    <dbReference type="NCBI Taxonomy" id="1798489"/>
    <lineage>
        <taxon>Bacteria</taxon>
        <taxon>Candidatus Kaiseribacteriota</taxon>
    </lineage>
</organism>
<evidence type="ECO:0000256" key="5">
    <source>
        <dbReference type="HAMAP-Rule" id="MF_00374"/>
    </source>
</evidence>
<dbReference type="Gene3D" id="1.10.287.310">
    <property type="match status" value="1"/>
</dbReference>
<keyword evidence="2 5" id="KW-0689">Ribosomal protein</keyword>
<evidence type="ECO:0000256" key="4">
    <source>
        <dbReference type="ARBA" id="ARBA00035204"/>
    </source>
</evidence>
<sequence length="61" mass="6990">MADLKGKTDADLVKALNDKREALRKFRFSISGSKTRDVKEGRNARKEIAQILTELQSRKEK</sequence>
<evidence type="ECO:0000313" key="6">
    <source>
        <dbReference type="EMBL" id="OGG54556.1"/>
    </source>
</evidence>
<dbReference type="Pfam" id="PF00831">
    <property type="entry name" value="Ribosomal_L29"/>
    <property type="match status" value="1"/>
</dbReference>
<dbReference type="GO" id="GO:1990904">
    <property type="term" value="C:ribonucleoprotein complex"/>
    <property type="evidence" value="ECO:0007669"/>
    <property type="project" value="UniProtKB-KW"/>
</dbReference>
<dbReference type="InterPro" id="IPR001854">
    <property type="entry name" value="Ribosomal_uL29"/>
</dbReference>